<proteinExistence type="predicted"/>
<dbReference type="Proteomes" id="UP000682811">
    <property type="component" value="Unassembled WGS sequence"/>
</dbReference>
<evidence type="ECO:0000313" key="2">
    <source>
        <dbReference type="EMBL" id="GIO47082.1"/>
    </source>
</evidence>
<sequence length="68" mass="7414">MRSSSVPGTDAGGTLGEFKGGDKVNISLQLLLDSGSTYKVKFYVNGVHKHTFELAKLWEMGNLVHLHP</sequence>
<accession>A0A920CS79</accession>
<evidence type="ECO:0000313" key="3">
    <source>
        <dbReference type="Proteomes" id="UP000682811"/>
    </source>
</evidence>
<feature type="region of interest" description="Disordered" evidence="1">
    <location>
        <begin position="1"/>
        <end position="20"/>
    </location>
</feature>
<protein>
    <submittedName>
        <fullName evidence="2">Uncharacterized protein</fullName>
    </submittedName>
</protein>
<dbReference type="EMBL" id="BORT01000006">
    <property type="protein sequence ID" value="GIO47082.1"/>
    <property type="molecule type" value="Genomic_DNA"/>
</dbReference>
<gene>
    <name evidence="2" type="ORF">J34TS1_18470</name>
</gene>
<organism evidence="2 3">
    <name type="scientific">Paenibacillus azoreducens</name>
    <dbReference type="NCBI Taxonomy" id="116718"/>
    <lineage>
        <taxon>Bacteria</taxon>
        <taxon>Bacillati</taxon>
        <taxon>Bacillota</taxon>
        <taxon>Bacilli</taxon>
        <taxon>Bacillales</taxon>
        <taxon>Paenibacillaceae</taxon>
        <taxon>Paenibacillus</taxon>
    </lineage>
</organism>
<dbReference type="AlphaFoldDB" id="A0A920CS79"/>
<keyword evidence="3" id="KW-1185">Reference proteome</keyword>
<reference evidence="2 3" key="1">
    <citation type="submission" date="2021-03" db="EMBL/GenBank/DDBJ databases">
        <title>Antimicrobial resistance genes in bacteria isolated from Japanese honey, and their potential for conferring macrolide and lincosamide resistance in the American foulbrood pathogen Paenibacillus larvae.</title>
        <authorList>
            <person name="Okamoto M."/>
            <person name="Kumagai M."/>
            <person name="Kanamori H."/>
            <person name="Takamatsu D."/>
        </authorList>
    </citation>
    <scope>NUCLEOTIDE SEQUENCE [LARGE SCALE GENOMIC DNA]</scope>
    <source>
        <strain evidence="2 3">J34TS1</strain>
    </source>
</reference>
<name>A0A920CS79_9BACL</name>
<evidence type="ECO:0000256" key="1">
    <source>
        <dbReference type="SAM" id="MobiDB-lite"/>
    </source>
</evidence>
<comment type="caution">
    <text evidence="2">The sequence shown here is derived from an EMBL/GenBank/DDBJ whole genome shotgun (WGS) entry which is preliminary data.</text>
</comment>